<gene>
    <name evidence="2" type="ORF">M153_3100027241</name>
</gene>
<dbReference type="Proteomes" id="UP000051530">
    <property type="component" value="Unassembled WGS sequence"/>
</dbReference>
<dbReference type="PROSITE" id="PS51385">
    <property type="entry name" value="YJEF_N"/>
    <property type="match status" value="1"/>
</dbReference>
<reference evidence="2 3" key="1">
    <citation type="submission" date="2015-07" db="EMBL/GenBank/DDBJ databases">
        <title>The genome of Pseudoloma neurophilia, a relevant intracellular parasite of the zebrafish.</title>
        <authorList>
            <person name="Ndikumana S."/>
            <person name="Pelin A."/>
            <person name="Sanders J."/>
            <person name="Corradi N."/>
        </authorList>
    </citation>
    <scope>NUCLEOTIDE SEQUENCE [LARGE SCALE GENOMIC DNA]</scope>
    <source>
        <strain evidence="2 3">MK1</strain>
    </source>
</reference>
<dbReference type="SUPFAM" id="SSF64153">
    <property type="entry name" value="YjeF N-terminal domain-like"/>
    <property type="match status" value="1"/>
</dbReference>
<organism evidence="2 3">
    <name type="scientific">Pseudoloma neurophilia</name>
    <dbReference type="NCBI Taxonomy" id="146866"/>
    <lineage>
        <taxon>Eukaryota</taxon>
        <taxon>Fungi</taxon>
        <taxon>Fungi incertae sedis</taxon>
        <taxon>Microsporidia</taxon>
        <taxon>Pseudoloma</taxon>
    </lineage>
</organism>
<evidence type="ECO:0000313" key="2">
    <source>
        <dbReference type="EMBL" id="KRH95100.1"/>
    </source>
</evidence>
<comment type="caution">
    <text evidence="2">The sequence shown here is derived from an EMBL/GenBank/DDBJ whole genome shotgun (WGS) entry which is preliminary data.</text>
</comment>
<evidence type="ECO:0000259" key="1">
    <source>
        <dbReference type="PROSITE" id="PS51385"/>
    </source>
</evidence>
<accession>A0A0R0M0T2</accession>
<dbReference type="Gene3D" id="3.40.50.10260">
    <property type="entry name" value="YjeF N-terminal domain"/>
    <property type="match status" value="1"/>
</dbReference>
<feature type="domain" description="YjeF N-terminal" evidence="1">
    <location>
        <begin position="2"/>
        <end position="186"/>
    </location>
</feature>
<protein>
    <recommendedName>
        <fullName evidence="1">YjeF N-terminal domain-containing protein</fullName>
    </recommendedName>
</protein>
<keyword evidence="3" id="KW-1185">Reference proteome</keyword>
<dbReference type="InterPro" id="IPR036652">
    <property type="entry name" value="YjeF_N_dom_sf"/>
</dbReference>
<dbReference type="VEuPathDB" id="MicrosporidiaDB:M153_3100027241"/>
<dbReference type="OrthoDB" id="10064708at2759"/>
<dbReference type="EMBL" id="LGUB01000006">
    <property type="protein sequence ID" value="KRH95100.1"/>
    <property type="molecule type" value="Genomic_DNA"/>
</dbReference>
<proteinExistence type="predicted"/>
<dbReference type="InterPro" id="IPR004443">
    <property type="entry name" value="YjeF_N_dom"/>
</dbReference>
<dbReference type="AlphaFoldDB" id="A0A0R0M0T2"/>
<name>A0A0R0M0T2_9MICR</name>
<dbReference type="Pfam" id="PF03853">
    <property type="entry name" value="YjeF_N"/>
    <property type="match status" value="1"/>
</dbReference>
<sequence length="198" mass="22507">MVKTITNEEAKHIDWKISETGAQVKSLIEIAGYLAFDLISTHIIKEKSKILVAIGPGHNGSDGLVIARYLKMNGHDVTLIYEKIKHEDLLLYALNCKVEVGKEVEPKNYDFVIDAVFGFCGRMPLQSPYDKMVTSFQNHPNIISIDVPSSEDLHVENLVTFIAPKSVKNCKNVYLTRSFFPRHVYDDENDYLNHKKLI</sequence>
<evidence type="ECO:0000313" key="3">
    <source>
        <dbReference type="Proteomes" id="UP000051530"/>
    </source>
</evidence>